<evidence type="ECO:0000313" key="2">
    <source>
        <dbReference type="EMBL" id="KMQ88881.1"/>
    </source>
</evidence>
<protein>
    <recommendedName>
        <fullName evidence="1">DUF4806 domain-containing protein</fullName>
    </recommendedName>
</protein>
<dbReference type="Pfam" id="PF16064">
    <property type="entry name" value="DUF4806"/>
    <property type="match status" value="1"/>
</dbReference>
<dbReference type="AlphaFoldDB" id="A0A0J7KFA1"/>
<dbReference type="InterPro" id="IPR032071">
    <property type="entry name" value="DUF4806"/>
</dbReference>
<feature type="domain" description="DUF4806" evidence="1">
    <location>
        <begin position="65"/>
        <end position="145"/>
    </location>
</feature>
<name>A0A0J7KFA1_LASNI</name>
<reference evidence="2 3" key="1">
    <citation type="submission" date="2015-04" db="EMBL/GenBank/DDBJ databases">
        <title>Lasius niger genome sequencing.</title>
        <authorList>
            <person name="Konorov E.A."/>
            <person name="Nikitin M.A."/>
            <person name="Kirill M.V."/>
            <person name="Chang P."/>
        </authorList>
    </citation>
    <scope>NUCLEOTIDE SEQUENCE [LARGE SCALE GENOMIC DNA]</scope>
    <source>
        <tissue evidence="2">Whole</tissue>
    </source>
</reference>
<keyword evidence="3" id="KW-1185">Reference proteome</keyword>
<evidence type="ECO:0000259" key="1">
    <source>
        <dbReference type="Pfam" id="PF16064"/>
    </source>
</evidence>
<proteinExistence type="predicted"/>
<gene>
    <name evidence="2" type="ORF">RF55_11561</name>
</gene>
<evidence type="ECO:0000313" key="3">
    <source>
        <dbReference type="Proteomes" id="UP000036403"/>
    </source>
</evidence>
<accession>A0A0J7KFA1</accession>
<dbReference type="Proteomes" id="UP000036403">
    <property type="component" value="Unassembled WGS sequence"/>
</dbReference>
<sequence length="189" mass="21461">MFKEQLHDKNKEETSLYKTKLDRTLVIVQEVSGKLDILNMNMSKIMRVIIPSEKRITRPEKMPALPLNTKQDLEEFNKFLEADHNLAAACHYMSSHIKLNVKNPERKSATNMLTKILSNTLASEINCDGGHGKIAFKSLKLYDLFQGTLQTAFPNSDLIEANAALAGWLKDAKWRKQCDGSLGNRKRKS</sequence>
<dbReference type="OrthoDB" id="7546059at2759"/>
<comment type="caution">
    <text evidence="2">The sequence shown here is derived from an EMBL/GenBank/DDBJ whole genome shotgun (WGS) entry which is preliminary data.</text>
</comment>
<organism evidence="2 3">
    <name type="scientific">Lasius niger</name>
    <name type="common">Black garden ant</name>
    <dbReference type="NCBI Taxonomy" id="67767"/>
    <lineage>
        <taxon>Eukaryota</taxon>
        <taxon>Metazoa</taxon>
        <taxon>Ecdysozoa</taxon>
        <taxon>Arthropoda</taxon>
        <taxon>Hexapoda</taxon>
        <taxon>Insecta</taxon>
        <taxon>Pterygota</taxon>
        <taxon>Neoptera</taxon>
        <taxon>Endopterygota</taxon>
        <taxon>Hymenoptera</taxon>
        <taxon>Apocrita</taxon>
        <taxon>Aculeata</taxon>
        <taxon>Formicoidea</taxon>
        <taxon>Formicidae</taxon>
        <taxon>Formicinae</taxon>
        <taxon>Lasius</taxon>
        <taxon>Lasius</taxon>
    </lineage>
</organism>
<dbReference type="EMBL" id="LBMM01008437">
    <property type="protein sequence ID" value="KMQ88881.1"/>
    <property type="molecule type" value="Genomic_DNA"/>
</dbReference>
<dbReference type="PaxDb" id="67767-A0A0J7KFA1"/>